<evidence type="ECO:0000256" key="5">
    <source>
        <dbReference type="ARBA" id="ARBA00022729"/>
    </source>
</evidence>
<evidence type="ECO:0000256" key="10">
    <source>
        <dbReference type="ARBA" id="ARBA00023136"/>
    </source>
</evidence>
<evidence type="ECO:0000256" key="4">
    <source>
        <dbReference type="ARBA" id="ARBA00022692"/>
    </source>
</evidence>
<evidence type="ECO:0000256" key="6">
    <source>
        <dbReference type="ARBA" id="ARBA00022741"/>
    </source>
</evidence>
<dbReference type="InterPro" id="IPR011009">
    <property type="entry name" value="Kinase-like_dom_sf"/>
</dbReference>
<evidence type="ECO:0000256" key="14">
    <source>
        <dbReference type="SAM" id="Phobius"/>
    </source>
</evidence>
<feature type="region of interest" description="Disordered" evidence="13">
    <location>
        <begin position="925"/>
        <end position="961"/>
    </location>
</feature>
<name>A0A317Y2V1_MAIZE</name>
<dbReference type="InterPro" id="IPR008271">
    <property type="entry name" value="Ser/Thr_kinase_AS"/>
</dbReference>
<keyword evidence="4 14" id="KW-0812">Transmembrane</keyword>
<accession>A0A317Y2V1</accession>
<keyword evidence="8 12" id="KW-0067">ATP-binding</keyword>
<keyword evidence="5 15" id="KW-0732">Signal</keyword>
<feature type="domain" description="Protein kinase" evidence="16">
    <location>
        <begin position="597"/>
        <end position="891"/>
    </location>
</feature>
<keyword evidence="17" id="KW-0675">Receptor</keyword>
<dbReference type="PANTHER" id="PTHR46008">
    <property type="entry name" value="LEAF RUST 10 DISEASE-RESISTANCE LOCUS RECEPTOR-LIKE PROTEIN KINASE-LIKE 1.4"/>
    <property type="match status" value="1"/>
</dbReference>
<evidence type="ECO:0000256" key="3">
    <source>
        <dbReference type="ARBA" id="ARBA00022679"/>
    </source>
</evidence>
<organism evidence="17">
    <name type="scientific">Zea mays</name>
    <name type="common">Maize</name>
    <dbReference type="NCBI Taxonomy" id="4577"/>
    <lineage>
        <taxon>Eukaryota</taxon>
        <taxon>Viridiplantae</taxon>
        <taxon>Streptophyta</taxon>
        <taxon>Embryophyta</taxon>
        <taxon>Tracheophyta</taxon>
        <taxon>Spermatophyta</taxon>
        <taxon>Magnoliopsida</taxon>
        <taxon>Liliopsida</taxon>
        <taxon>Poales</taxon>
        <taxon>Poaceae</taxon>
        <taxon>PACMAD clade</taxon>
        <taxon>Panicoideae</taxon>
        <taxon>Andropogonodae</taxon>
        <taxon>Andropogoneae</taxon>
        <taxon>Tripsacinae</taxon>
        <taxon>Zea</taxon>
    </lineage>
</organism>
<feature type="transmembrane region" description="Helical" evidence="14">
    <location>
        <begin position="528"/>
        <end position="552"/>
    </location>
</feature>
<evidence type="ECO:0000256" key="1">
    <source>
        <dbReference type="ARBA" id="ARBA00004167"/>
    </source>
</evidence>
<dbReference type="InterPro" id="IPR000719">
    <property type="entry name" value="Prot_kinase_dom"/>
</dbReference>
<keyword evidence="11" id="KW-0325">Glycoprotein</keyword>
<reference evidence="17" key="1">
    <citation type="journal article" date="2018" name="Nat. Genet.">
        <title>Extensive intraspecific gene order and gene structural variations between Mo17 and other maize genomes.</title>
        <authorList>
            <person name="Sun S."/>
            <person name="Zhou Y."/>
            <person name="Chen J."/>
            <person name="Shi J."/>
            <person name="Zhao H."/>
            <person name="Zhao H."/>
            <person name="Song W."/>
            <person name="Zhang M."/>
            <person name="Cui Y."/>
            <person name="Dong X."/>
            <person name="Liu H."/>
            <person name="Ma X."/>
            <person name="Jiao Y."/>
            <person name="Wang B."/>
            <person name="Wei X."/>
            <person name="Stein J.C."/>
            <person name="Glaubitz J.C."/>
            <person name="Lu F."/>
            <person name="Yu G."/>
            <person name="Liang C."/>
            <person name="Fengler K."/>
            <person name="Li B."/>
            <person name="Rafalski A."/>
            <person name="Schnable P.S."/>
            <person name="Ware D.H."/>
            <person name="Buckler E.S."/>
            <person name="Lai J."/>
        </authorList>
    </citation>
    <scope>NUCLEOTIDE SEQUENCE [LARGE SCALE GENOMIC DNA]</scope>
    <source>
        <tissue evidence="17">Seedling</tissue>
    </source>
</reference>
<protein>
    <submittedName>
        <fullName evidence="17">Wall-associated receptor kinase-like 14</fullName>
    </submittedName>
</protein>
<evidence type="ECO:0000256" key="15">
    <source>
        <dbReference type="SAM" id="SignalP"/>
    </source>
</evidence>
<evidence type="ECO:0000313" key="17">
    <source>
        <dbReference type="EMBL" id="PWZ52024.1"/>
    </source>
</evidence>
<feature type="compositionally biased region" description="Polar residues" evidence="13">
    <location>
        <begin position="946"/>
        <end position="955"/>
    </location>
</feature>
<evidence type="ECO:0000256" key="11">
    <source>
        <dbReference type="ARBA" id="ARBA00023180"/>
    </source>
</evidence>
<feature type="binding site" evidence="12">
    <location>
        <position position="629"/>
    </location>
    <ligand>
        <name>ATP</name>
        <dbReference type="ChEBI" id="CHEBI:30616"/>
    </ligand>
</feature>
<evidence type="ECO:0000256" key="8">
    <source>
        <dbReference type="ARBA" id="ARBA00022840"/>
    </source>
</evidence>
<keyword evidence="10 14" id="KW-0472">Membrane</keyword>
<proteinExistence type="predicted"/>
<keyword evidence="2" id="KW-0723">Serine/threonine-protein kinase</keyword>
<dbReference type="Gene3D" id="3.30.200.20">
    <property type="entry name" value="Phosphorylase Kinase, domain 1"/>
    <property type="match status" value="1"/>
</dbReference>
<dbReference type="GO" id="GO:0004674">
    <property type="term" value="F:protein serine/threonine kinase activity"/>
    <property type="evidence" value="ECO:0007669"/>
    <property type="project" value="UniProtKB-KW"/>
</dbReference>
<dbReference type="PANTHER" id="PTHR46008:SF62">
    <property type="entry name" value="PROTEIN KINASE DOMAIN-CONTAINING PROTEIN"/>
    <property type="match status" value="1"/>
</dbReference>
<dbReference type="AlphaFoldDB" id="A0A317Y2V1"/>
<sequence length="961" mass="99317">MHHQLLLFLFLLLLDATTFAAPAGPCNRRCGSTTVPYPFGFSGGGACPILLACNATASTALLPRSTAAAAASYPVQSFDSAASTFLVSLVPSCGRGVAEARAALGGAGYGVSSRTGLFLRGGCERAAGSRSPSDCNVPSGVMAAILRTVQCGGGNDSSWTCVLSAPPAPGSPAAARGQGQFMRWDEVAAAGCEDALTSAVYAYSPQGVPSIQFGIAEMGWWVDGRCGDGGGGGGRCARNATCHDVQTPGGAWGHRCACVDGMAGDGFAAGQGCYYDGAPRVPYPFGFSSACPIRLDCNATTPQLLTNSSAASPYPILSFNATASTFLVSLPPSCNRTVGEARAALDGSRYGVTSHTGLFLARGCLGKAAATGNCSVSATIMKTALRTAGCGDKGAIWTCVAAPLPPPQGLNATAAAAAWDGEAGQFLPWKKVEDAGCEDALTSAVSALSPEGLPSVDFGAAELGWWLDGTCANATAGGQCARNATCQDVETSRGTRGHRCACLVGMSGDGYAAGDGCYHVAERSAKKIVLVVAAGVAASVAAATGALLLCWLQCRRRKAGRSASERLAAMRLLSEAATSSGVPVYSYGEIARATNSFSHTHRLGTGAYGTVYVGKLPGTGSAPALVAIKRLRRRHHHDEDEDAAAEAALLLNEIKLISSVSHPNLVRLLGCCLDGGEQVLVYEYVPNGTLSQHLHSAGASTGGRGALTWRARLGVAVETAGAIAHLHGMRPPIFHRDVKSSNILLDATLRPKLADFGLSRAVDRLEAARSHVSTAPQGTPGYVDPEYHQNFHLSDKSDVYSFGVVLLELVTAMKVVDFDRPPAEVNLASLALDRIGKGQVAEIVDPALLGAGEDWVMGSVRHVSELAFRCLAFQKDVRPSMREVAAELQRIRSAAPDGADPEEPAGSRLRPVSMMDIQIDVSLGGPDTAAKKAASPVSVQEVWVSDRSSPSTNGSMPRFAA</sequence>
<dbReference type="SMART" id="SM00220">
    <property type="entry name" value="S_TKc"/>
    <property type="match status" value="1"/>
</dbReference>
<comment type="subcellular location">
    <subcellularLocation>
        <location evidence="1">Membrane</location>
        <topology evidence="1">Single-pass membrane protein</topology>
    </subcellularLocation>
</comment>
<dbReference type="Proteomes" id="UP000251960">
    <property type="component" value="Chromosome 1"/>
</dbReference>
<dbReference type="Pfam" id="PF07714">
    <property type="entry name" value="PK_Tyr_Ser-Thr"/>
    <property type="match status" value="1"/>
</dbReference>
<evidence type="ECO:0000256" key="7">
    <source>
        <dbReference type="ARBA" id="ARBA00022777"/>
    </source>
</evidence>
<evidence type="ECO:0000256" key="12">
    <source>
        <dbReference type="PROSITE-ProRule" id="PRU10141"/>
    </source>
</evidence>
<dbReference type="EMBL" id="NCVQ01000001">
    <property type="protein sequence ID" value="PWZ52024.1"/>
    <property type="molecule type" value="Genomic_DNA"/>
</dbReference>
<dbReference type="InterPro" id="IPR001245">
    <property type="entry name" value="Ser-Thr/Tyr_kinase_cat_dom"/>
</dbReference>
<evidence type="ECO:0000256" key="9">
    <source>
        <dbReference type="ARBA" id="ARBA00022989"/>
    </source>
</evidence>
<dbReference type="InterPro" id="IPR000742">
    <property type="entry name" value="EGF"/>
</dbReference>
<evidence type="ECO:0000256" key="13">
    <source>
        <dbReference type="SAM" id="MobiDB-lite"/>
    </source>
</evidence>
<feature type="chain" id="PRO_5016256881" evidence="15">
    <location>
        <begin position="21"/>
        <end position="961"/>
    </location>
</feature>
<keyword evidence="6 12" id="KW-0547">Nucleotide-binding</keyword>
<evidence type="ECO:0000256" key="2">
    <source>
        <dbReference type="ARBA" id="ARBA00022527"/>
    </source>
</evidence>
<dbReference type="GO" id="GO:0005524">
    <property type="term" value="F:ATP binding"/>
    <property type="evidence" value="ECO:0007669"/>
    <property type="project" value="UniProtKB-UniRule"/>
</dbReference>
<dbReference type="SMR" id="A0A317Y2V1"/>
<keyword evidence="9 14" id="KW-1133">Transmembrane helix</keyword>
<dbReference type="InterPro" id="IPR017441">
    <property type="entry name" value="Protein_kinase_ATP_BS"/>
</dbReference>
<gene>
    <name evidence="17" type="primary">WAKL14_0</name>
    <name evidence="17" type="ORF">Zm00014a_003691</name>
</gene>
<dbReference type="SUPFAM" id="SSF56112">
    <property type="entry name" value="Protein kinase-like (PK-like)"/>
    <property type="match status" value="1"/>
</dbReference>
<keyword evidence="3" id="KW-0808">Transferase</keyword>
<dbReference type="GO" id="GO:0005886">
    <property type="term" value="C:plasma membrane"/>
    <property type="evidence" value="ECO:0007669"/>
    <property type="project" value="UniProtKB-ARBA"/>
</dbReference>
<dbReference type="ExpressionAtlas" id="A0A317Y2V1">
    <property type="expression patterns" value="baseline and differential"/>
</dbReference>
<feature type="signal peptide" evidence="15">
    <location>
        <begin position="1"/>
        <end position="20"/>
    </location>
</feature>
<dbReference type="SMART" id="SM00181">
    <property type="entry name" value="EGF"/>
    <property type="match status" value="2"/>
</dbReference>
<keyword evidence="7 17" id="KW-0418">Kinase</keyword>
<evidence type="ECO:0000259" key="16">
    <source>
        <dbReference type="PROSITE" id="PS50011"/>
    </source>
</evidence>
<dbReference type="FunFam" id="1.10.510.10:FF:000161">
    <property type="entry name" value="Wall-associated receptor kinase-like 20"/>
    <property type="match status" value="1"/>
</dbReference>
<dbReference type="PROSITE" id="PS50011">
    <property type="entry name" value="PROTEIN_KINASE_DOM"/>
    <property type="match status" value="1"/>
</dbReference>
<dbReference type="PROSITE" id="PS00107">
    <property type="entry name" value="PROTEIN_KINASE_ATP"/>
    <property type="match status" value="1"/>
</dbReference>
<feature type="region of interest" description="Disordered" evidence="13">
    <location>
        <begin position="892"/>
        <end position="911"/>
    </location>
</feature>
<comment type="caution">
    <text evidence="17">The sequence shown here is derived from an EMBL/GenBank/DDBJ whole genome shotgun (WGS) entry which is preliminary data.</text>
</comment>
<dbReference type="PROSITE" id="PS00108">
    <property type="entry name" value="PROTEIN_KINASE_ST"/>
    <property type="match status" value="1"/>
</dbReference>
<dbReference type="Gene3D" id="1.10.510.10">
    <property type="entry name" value="Transferase(Phosphotransferase) domain 1"/>
    <property type="match status" value="1"/>
</dbReference>